<dbReference type="InterPro" id="IPR053802">
    <property type="entry name" value="DUF6950"/>
</dbReference>
<accession>A0A1H7ZX47</accession>
<dbReference type="STRING" id="1166340.SAMN05192583_0895"/>
<dbReference type="Pfam" id="PF22262">
    <property type="entry name" value="DUF6950"/>
    <property type="match status" value="1"/>
</dbReference>
<dbReference type="EMBL" id="FOCF01000001">
    <property type="protein sequence ID" value="SEM63035.1"/>
    <property type="molecule type" value="Genomic_DNA"/>
</dbReference>
<gene>
    <name evidence="2" type="ORF">SAMN05192583_0895</name>
</gene>
<protein>
    <recommendedName>
        <fullName evidence="1">DUF6950 domain-containing protein</fullName>
    </recommendedName>
</protein>
<organism evidence="2 3">
    <name type="scientific">Sphingomonas gellani</name>
    <dbReference type="NCBI Taxonomy" id="1166340"/>
    <lineage>
        <taxon>Bacteria</taxon>
        <taxon>Pseudomonadati</taxon>
        <taxon>Pseudomonadota</taxon>
        <taxon>Alphaproteobacteria</taxon>
        <taxon>Sphingomonadales</taxon>
        <taxon>Sphingomonadaceae</taxon>
        <taxon>Sphingomonas</taxon>
    </lineage>
</organism>
<reference evidence="3" key="1">
    <citation type="submission" date="2016-10" db="EMBL/GenBank/DDBJ databases">
        <authorList>
            <person name="Varghese N."/>
            <person name="Submissions S."/>
        </authorList>
    </citation>
    <scope>NUCLEOTIDE SEQUENCE [LARGE SCALE GENOMIC DNA]</scope>
    <source>
        <strain evidence="3">S6-262</strain>
    </source>
</reference>
<evidence type="ECO:0000259" key="1">
    <source>
        <dbReference type="Pfam" id="PF22262"/>
    </source>
</evidence>
<evidence type="ECO:0000313" key="3">
    <source>
        <dbReference type="Proteomes" id="UP000199206"/>
    </source>
</evidence>
<name>A0A1H7ZX47_9SPHN</name>
<dbReference type="AlphaFoldDB" id="A0A1H7ZX47"/>
<sequence>MKQASPEMVRRVAAAQATLARFRDRPFRWGSNDCARMAAFHLRQMGHKPQLAKAGSYRSALAARAALKRLGFATLAEALDAIGLQRVAPAEAWVGDIVMGDSGDVFGALGVLLGNEAMIGFHEHAAGATVLRHVHLVSAWRL</sequence>
<dbReference type="Proteomes" id="UP000199206">
    <property type="component" value="Unassembled WGS sequence"/>
</dbReference>
<evidence type="ECO:0000313" key="2">
    <source>
        <dbReference type="EMBL" id="SEM63035.1"/>
    </source>
</evidence>
<proteinExistence type="predicted"/>
<keyword evidence="3" id="KW-1185">Reference proteome</keyword>
<feature type="domain" description="DUF6950" evidence="1">
    <location>
        <begin position="14"/>
        <end position="141"/>
    </location>
</feature>
<dbReference type="RefSeq" id="WP_244501370.1">
    <property type="nucleotide sequence ID" value="NZ_FOCF01000001.1"/>
</dbReference>